<gene>
    <name evidence="1" type="ORF">LCGC14_0791920</name>
</gene>
<comment type="caution">
    <text evidence="1">The sequence shown here is derived from an EMBL/GenBank/DDBJ whole genome shotgun (WGS) entry which is preliminary data.</text>
</comment>
<organism evidence="1">
    <name type="scientific">marine sediment metagenome</name>
    <dbReference type="NCBI Taxonomy" id="412755"/>
    <lineage>
        <taxon>unclassified sequences</taxon>
        <taxon>metagenomes</taxon>
        <taxon>ecological metagenomes</taxon>
    </lineage>
</organism>
<accession>A0A0F9QC20</accession>
<reference evidence="1" key="1">
    <citation type="journal article" date="2015" name="Nature">
        <title>Complex archaea that bridge the gap between prokaryotes and eukaryotes.</title>
        <authorList>
            <person name="Spang A."/>
            <person name="Saw J.H."/>
            <person name="Jorgensen S.L."/>
            <person name="Zaremba-Niedzwiedzka K."/>
            <person name="Martijn J."/>
            <person name="Lind A.E."/>
            <person name="van Eijk R."/>
            <person name="Schleper C."/>
            <person name="Guy L."/>
            <person name="Ettema T.J."/>
        </authorList>
    </citation>
    <scope>NUCLEOTIDE SEQUENCE</scope>
</reference>
<proteinExistence type="predicted"/>
<evidence type="ECO:0000313" key="1">
    <source>
        <dbReference type="EMBL" id="KKN34602.1"/>
    </source>
</evidence>
<dbReference type="EMBL" id="LAZR01002095">
    <property type="protein sequence ID" value="KKN34602.1"/>
    <property type="molecule type" value="Genomic_DNA"/>
</dbReference>
<sequence length="75" mass="9214">MSNETWNKLKKLKLTNFTDKTGKVCWSFYKNDLEKLLRPKPMTKTQKKHHNRMWKSIEKDLKEIFQKETQKVCKR</sequence>
<name>A0A0F9QC20_9ZZZZ</name>
<dbReference type="AlphaFoldDB" id="A0A0F9QC20"/>
<protein>
    <submittedName>
        <fullName evidence="1">Uncharacterized protein</fullName>
    </submittedName>
</protein>